<reference evidence="2 3" key="1">
    <citation type="submission" date="2018-03" db="EMBL/GenBank/DDBJ databases">
        <title>Genomic Encyclopedia of Type Strains, Phase III (KMG-III): the genomes of soil and plant-associated and newly described type strains.</title>
        <authorList>
            <person name="Whitman W."/>
        </authorList>
    </citation>
    <scope>NUCLEOTIDE SEQUENCE [LARGE SCALE GENOMIC DNA]</scope>
    <source>
        <strain evidence="2 3">CGMCC 1.9313</strain>
    </source>
</reference>
<sequence length="322" mass="35422">MKYLYTILLTGVSYCVMGQAITNMPLNEPSIGYFAANNLFNYDSKSVAHYGLGWYTDTWHTGGPTAFLSGWGGIKFFTVGRSVMSLNANGQVGIGTENPAGRLHIDGPLDGSLATIRIGSSVPGNIHVPVGSSTGGYDIDFHTWRDVRPELIGARIRAERINNLQNNNALVQSMDLAFYTSEGWEQEQLTEKLRIKSNGDIGIGTSDPKGYKLAVAGSVIAESVKVSLKSAWPDYVFGQAYALSPLSELKSYITLNQHLPEIPSALEVAREGIDLGEMNGKLLKKLEELTLYLIEKDEQIKESNEKMQIMEEKLNRIILTLK</sequence>
<keyword evidence="1" id="KW-0175">Coiled coil</keyword>
<name>A0A2T0TR47_9SPHI</name>
<gene>
    <name evidence="2" type="ORF">B0I27_11637</name>
</gene>
<keyword evidence="3" id="KW-1185">Reference proteome</keyword>
<dbReference type="Proteomes" id="UP000238034">
    <property type="component" value="Unassembled WGS sequence"/>
</dbReference>
<dbReference type="AlphaFoldDB" id="A0A2T0TR47"/>
<evidence type="ECO:0000313" key="3">
    <source>
        <dbReference type="Proteomes" id="UP000238034"/>
    </source>
</evidence>
<evidence type="ECO:0000256" key="1">
    <source>
        <dbReference type="SAM" id="Coils"/>
    </source>
</evidence>
<comment type="caution">
    <text evidence="2">The sequence shown here is derived from an EMBL/GenBank/DDBJ whole genome shotgun (WGS) entry which is preliminary data.</text>
</comment>
<organism evidence="2 3">
    <name type="scientific">Arcticibacter pallidicorallinus</name>
    <dbReference type="NCBI Taxonomy" id="1259464"/>
    <lineage>
        <taxon>Bacteria</taxon>
        <taxon>Pseudomonadati</taxon>
        <taxon>Bacteroidota</taxon>
        <taxon>Sphingobacteriia</taxon>
        <taxon>Sphingobacteriales</taxon>
        <taxon>Sphingobacteriaceae</taxon>
        <taxon>Arcticibacter</taxon>
    </lineage>
</organism>
<feature type="coiled-coil region" evidence="1">
    <location>
        <begin position="293"/>
        <end position="320"/>
    </location>
</feature>
<accession>A0A2T0TR47</accession>
<dbReference type="EMBL" id="PVTH01000016">
    <property type="protein sequence ID" value="PRY48103.1"/>
    <property type="molecule type" value="Genomic_DNA"/>
</dbReference>
<proteinExistence type="predicted"/>
<dbReference type="RefSeq" id="WP_146133156.1">
    <property type="nucleotide sequence ID" value="NZ_PVTH01000016.1"/>
</dbReference>
<protein>
    <submittedName>
        <fullName evidence="2">Uncharacterized protein</fullName>
    </submittedName>
</protein>
<dbReference type="OrthoDB" id="756355at2"/>
<evidence type="ECO:0000313" key="2">
    <source>
        <dbReference type="EMBL" id="PRY48103.1"/>
    </source>
</evidence>